<keyword evidence="7 8" id="KW-0472">Membrane</keyword>
<name>A0A1B1NBL6_9MICO</name>
<proteinExistence type="inferred from homology"/>
<dbReference type="NCBIfam" id="TIGR00751">
    <property type="entry name" value="menA"/>
    <property type="match status" value="1"/>
</dbReference>
<dbReference type="GO" id="GO:0042371">
    <property type="term" value="P:vitamin K biosynthetic process"/>
    <property type="evidence" value="ECO:0007669"/>
    <property type="project" value="TreeGrafter"/>
</dbReference>
<keyword evidence="6 8" id="KW-1133">Transmembrane helix</keyword>
<sequence length="290" mass="30062">MATLAQWIEGARPRTLPAAVAPVLVGTAAAHALGHAELGYAVLALCVALGFQVGVNYANDYSDGIRGTDEDRVGPVRLVGQRLAEPANVRTAAFAAFFGAGLAGFALVALSGAWLLLVLGLACLWAAWHYTGGDNPYGYRGWGEVMVFVFFGLVAVLGTTWTQAHALDLGALGGALGCGALASAILVTNNLRDLEGDRAAGKRTLAVRLGFRRTRRLYLGLVVGAFVAVLLAAVAHQWALLGLLAAPLAWRPTRLVTSDAWGPALLPALAQTGLLQLGYAVALSLGLALS</sequence>
<feature type="transmembrane region" description="Helical" evidence="8">
    <location>
        <begin position="217"/>
        <end position="244"/>
    </location>
</feature>
<keyword evidence="2 8" id="KW-0474">Menaquinone biosynthesis</keyword>
<evidence type="ECO:0000313" key="11">
    <source>
        <dbReference type="Proteomes" id="UP000092482"/>
    </source>
</evidence>
<evidence type="ECO:0000256" key="2">
    <source>
        <dbReference type="ARBA" id="ARBA00022428"/>
    </source>
</evidence>
<dbReference type="HAMAP" id="MF_01937">
    <property type="entry name" value="MenA_1"/>
    <property type="match status" value="1"/>
</dbReference>
<organism evidence="10 11">
    <name type="scientific">Serinicoccus hydrothermalis</name>
    <dbReference type="NCBI Taxonomy" id="1758689"/>
    <lineage>
        <taxon>Bacteria</taxon>
        <taxon>Bacillati</taxon>
        <taxon>Actinomycetota</taxon>
        <taxon>Actinomycetes</taxon>
        <taxon>Micrococcales</taxon>
        <taxon>Ornithinimicrobiaceae</taxon>
        <taxon>Serinicoccus</taxon>
    </lineage>
</organism>
<dbReference type="CDD" id="cd13962">
    <property type="entry name" value="PT_UbiA_UBIAD1"/>
    <property type="match status" value="1"/>
</dbReference>
<feature type="transmembrane region" description="Helical" evidence="8">
    <location>
        <begin position="113"/>
        <end position="130"/>
    </location>
</feature>
<dbReference type="InterPro" id="IPR026046">
    <property type="entry name" value="UBIAD1"/>
</dbReference>
<dbReference type="PANTHER" id="PTHR13929">
    <property type="entry name" value="1,4-DIHYDROXY-2-NAPHTHOATE OCTAPRENYLTRANSFERASE"/>
    <property type="match status" value="1"/>
</dbReference>
<dbReference type="PATRIC" id="fig|1758689.4.peg.1458"/>
<evidence type="ECO:0000313" key="10">
    <source>
        <dbReference type="EMBL" id="ANS78812.1"/>
    </source>
</evidence>
<gene>
    <name evidence="8" type="primary">menA</name>
    <name evidence="10" type="ORF">SGUI_1416</name>
</gene>
<dbReference type="GO" id="GO:0009234">
    <property type="term" value="P:menaquinone biosynthetic process"/>
    <property type="evidence" value="ECO:0007669"/>
    <property type="project" value="UniProtKB-UniRule"/>
</dbReference>
<dbReference type="InterPro" id="IPR000537">
    <property type="entry name" value="UbiA_prenyltransferase"/>
</dbReference>
<dbReference type="OrthoDB" id="9767568at2"/>
<reference evidence="10 11" key="1">
    <citation type="submission" date="2016-03" db="EMBL/GenBank/DDBJ databases">
        <title>Shallow-sea hydrothermal system.</title>
        <authorList>
            <person name="Tang K."/>
        </authorList>
    </citation>
    <scope>NUCLEOTIDE SEQUENCE [LARGE SCALE GENOMIC DNA]</scope>
    <source>
        <strain evidence="10 11">JLT9</strain>
    </source>
</reference>
<comment type="similarity">
    <text evidence="8">Belongs to the MenA family. Type 1 subfamily.</text>
</comment>
<keyword evidence="5 8" id="KW-0812">Transmembrane</keyword>
<dbReference type="EMBL" id="CP014989">
    <property type="protein sequence ID" value="ANS78812.1"/>
    <property type="molecule type" value="Genomic_DNA"/>
</dbReference>
<feature type="transmembrane region" description="Helical" evidence="8">
    <location>
        <begin position="142"/>
        <end position="163"/>
    </location>
</feature>
<evidence type="ECO:0000256" key="6">
    <source>
        <dbReference type="ARBA" id="ARBA00022989"/>
    </source>
</evidence>
<feature type="transmembrane region" description="Helical" evidence="8">
    <location>
        <begin position="169"/>
        <end position="188"/>
    </location>
</feature>
<evidence type="ECO:0000256" key="9">
    <source>
        <dbReference type="NCBIfam" id="TIGR00751"/>
    </source>
</evidence>
<evidence type="ECO:0000256" key="5">
    <source>
        <dbReference type="ARBA" id="ARBA00022692"/>
    </source>
</evidence>
<dbReference type="InterPro" id="IPR004657">
    <property type="entry name" value="MenA"/>
</dbReference>
<dbReference type="KEGG" id="serj:SGUI_1416"/>
<comment type="catalytic activity">
    <reaction evidence="8">
        <text>an all-trans-polyprenyl diphosphate + 1,4-dihydroxy-2-naphthoate + H(+) = a 2-demethylmenaquinol + CO2 + diphosphate</text>
        <dbReference type="Rhea" id="RHEA:26478"/>
        <dbReference type="Rhea" id="RHEA-COMP:9563"/>
        <dbReference type="Rhea" id="RHEA-COMP:9564"/>
        <dbReference type="ChEBI" id="CHEBI:11173"/>
        <dbReference type="ChEBI" id="CHEBI:15378"/>
        <dbReference type="ChEBI" id="CHEBI:16526"/>
        <dbReference type="ChEBI" id="CHEBI:33019"/>
        <dbReference type="ChEBI" id="CHEBI:55437"/>
        <dbReference type="ChEBI" id="CHEBI:58914"/>
        <dbReference type="EC" id="2.5.1.74"/>
    </reaction>
</comment>
<dbReference type="UniPathway" id="UPA00079">
    <property type="reaction ID" value="UER00168"/>
</dbReference>
<dbReference type="EC" id="2.5.1.74" evidence="8 9"/>
<dbReference type="NCBIfam" id="NF004751">
    <property type="entry name" value="PRK06080.1-3"/>
    <property type="match status" value="1"/>
</dbReference>
<dbReference type="PANTHER" id="PTHR13929:SF0">
    <property type="entry name" value="UBIA PRENYLTRANSFERASE DOMAIN-CONTAINING PROTEIN 1"/>
    <property type="match status" value="1"/>
</dbReference>
<dbReference type="PIRSF" id="PIRSF005355">
    <property type="entry name" value="UBIAD1"/>
    <property type="match status" value="1"/>
</dbReference>
<dbReference type="AlphaFoldDB" id="A0A1B1NBL6"/>
<keyword evidence="4 8" id="KW-0808">Transferase</keyword>
<evidence type="ECO:0000256" key="8">
    <source>
        <dbReference type="HAMAP-Rule" id="MF_01937"/>
    </source>
</evidence>
<keyword evidence="3 8" id="KW-1003">Cell membrane</keyword>
<comment type="subcellular location">
    <subcellularLocation>
        <location evidence="8">Cell membrane</location>
        <topology evidence="8">Multi-pass membrane protein</topology>
    </subcellularLocation>
    <subcellularLocation>
        <location evidence="1">Membrane</location>
        <topology evidence="1">Multi-pass membrane protein</topology>
    </subcellularLocation>
</comment>
<feature type="transmembrane region" description="Helical" evidence="8">
    <location>
        <begin position="40"/>
        <end position="58"/>
    </location>
</feature>
<feature type="transmembrane region" description="Helical" evidence="8">
    <location>
        <begin position="264"/>
        <end position="289"/>
    </location>
</feature>
<evidence type="ECO:0000256" key="3">
    <source>
        <dbReference type="ARBA" id="ARBA00022475"/>
    </source>
</evidence>
<dbReference type="GO" id="GO:0005886">
    <property type="term" value="C:plasma membrane"/>
    <property type="evidence" value="ECO:0007669"/>
    <property type="project" value="UniProtKB-SubCell"/>
</dbReference>
<dbReference type="RefSeq" id="WP_066638125.1">
    <property type="nucleotide sequence ID" value="NZ_CP014989.1"/>
</dbReference>
<accession>A0A1B1NBL6</accession>
<comment type="function">
    <text evidence="8">Conversion of 1,4-dihydroxy-2-naphthoate (DHNA) to demethylmenaquinone (DMK).</text>
</comment>
<dbReference type="GO" id="GO:0046428">
    <property type="term" value="F:1,4-dihydroxy-2-naphthoate polyprenyltransferase activity"/>
    <property type="evidence" value="ECO:0007669"/>
    <property type="project" value="UniProtKB-UniRule"/>
</dbReference>
<evidence type="ECO:0000256" key="7">
    <source>
        <dbReference type="ARBA" id="ARBA00023136"/>
    </source>
</evidence>
<evidence type="ECO:0000256" key="4">
    <source>
        <dbReference type="ARBA" id="ARBA00022679"/>
    </source>
</evidence>
<comment type="pathway">
    <text evidence="8">Quinol/quinone metabolism; menaquinone biosynthesis; menaquinol from 1,4-dihydroxy-2-naphthoate: step 1/2.</text>
</comment>
<keyword evidence="11" id="KW-1185">Reference proteome</keyword>
<protein>
    <recommendedName>
        <fullName evidence="8 9">1,4-dihydroxy-2-naphthoate octaprenyltransferase</fullName>
        <shortName evidence="8">DHNA-octaprenyltransferase</shortName>
        <ecNumber evidence="8 9">2.5.1.74</ecNumber>
    </recommendedName>
</protein>
<dbReference type="STRING" id="1758689.SGUI_1416"/>
<dbReference type="Proteomes" id="UP000092482">
    <property type="component" value="Chromosome"/>
</dbReference>
<evidence type="ECO:0000256" key="1">
    <source>
        <dbReference type="ARBA" id="ARBA00004141"/>
    </source>
</evidence>
<dbReference type="Pfam" id="PF01040">
    <property type="entry name" value="UbiA"/>
    <property type="match status" value="1"/>
</dbReference>